<protein>
    <submittedName>
        <fullName evidence="1">Uncharacterized protein</fullName>
    </submittedName>
</protein>
<dbReference type="AlphaFoldDB" id="A0AAD7MUT5"/>
<evidence type="ECO:0000313" key="1">
    <source>
        <dbReference type="EMBL" id="KAJ7732895.1"/>
    </source>
</evidence>
<dbReference type="Proteomes" id="UP001215598">
    <property type="component" value="Unassembled WGS sequence"/>
</dbReference>
<accession>A0AAD7MUT5</accession>
<gene>
    <name evidence="1" type="ORF">B0H16DRAFT_1732625</name>
</gene>
<comment type="caution">
    <text evidence="1">The sequence shown here is derived from an EMBL/GenBank/DDBJ whole genome shotgun (WGS) entry which is preliminary data.</text>
</comment>
<keyword evidence="2" id="KW-1185">Reference proteome</keyword>
<reference evidence="1" key="1">
    <citation type="submission" date="2023-03" db="EMBL/GenBank/DDBJ databases">
        <title>Massive genome expansion in bonnet fungi (Mycena s.s.) driven by repeated elements and novel gene families across ecological guilds.</title>
        <authorList>
            <consortium name="Lawrence Berkeley National Laboratory"/>
            <person name="Harder C.B."/>
            <person name="Miyauchi S."/>
            <person name="Viragh M."/>
            <person name="Kuo A."/>
            <person name="Thoen E."/>
            <person name="Andreopoulos B."/>
            <person name="Lu D."/>
            <person name="Skrede I."/>
            <person name="Drula E."/>
            <person name="Henrissat B."/>
            <person name="Morin E."/>
            <person name="Kohler A."/>
            <person name="Barry K."/>
            <person name="LaButti K."/>
            <person name="Morin E."/>
            <person name="Salamov A."/>
            <person name="Lipzen A."/>
            <person name="Mereny Z."/>
            <person name="Hegedus B."/>
            <person name="Baldrian P."/>
            <person name="Stursova M."/>
            <person name="Weitz H."/>
            <person name="Taylor A."/>
            <person name="Grigoriev I.V."/>
            <person name="Nagy L.G."/>
            <person name="Martin F."/>
            <person name="Kauserud H."/>
        </authorList>
    </citation>
    <scope>NUCLEOTIDE SEQUENCE</scope>
    <source>
        <strain evidence="1">CBHHK182m</strain>
    </source>
</reference>
<name>A0AAD7MUT5_9AGAR</name>
<organism evidence="1 2">
    <name type="scientific">Mycena metata</name>
    <dbReference type="NCBI Taxonomy" id="1033252"/>
    <lineage>
        <taxon>Eukaryota</taxon>
        <taxon>Fungi</taxon>
        <taxon>Dikarya</taxon>
        <taxon>Basidiomycota</taxon>
        <taxon>Agaricomycotina</taxon>
        <taxon>Agaricomycetes</taxon>
        <taxon>Agaricomycetidae</taxon>
        <taxon>Agaricales</taxon>
        <taxon>Marasmiineae</taxon>
        <taxon>Mycenaceae</taxon>
        <taxon>Mycena</taxon>
    </lineage>
</organism>
<proteinExistence type="predicted"/>
<sequence length="235" mass="24870">MARFCPAGPNPPDLPLRFFLSTHTTPQLLHSRCLKTIPPLPQHSLLREWALPSSMHTAFVALGDAFDTLSARANTIMSTQMADLPDAMDNFEDAVEAVENAHDLFKVAIDVLLPATTGHGPCRPGPRRPAPVAQPQVTVVHAPAQASSVRFSAPWAAGFLYGVVPPVALSAVPDNGGKWFAITRGSYIGLTQNSAISLHAVSGYSTALSEKFSNQTDALDHFNAALASGALAIVA</sequence>
<evidence type="ECO:0000313" key="2">
    <source>
        <dbReference type="Proteomes" id="UP001215598"/>
    </source>
</evidence>
<dbReference type="EMBL" id="JARKIB010000142">
    <property type="protein sequence ID" value="KAJ7732895.1"/>
    <property type="molecule type" value="Genomic_DNA"/>
</dbReference>